<feature type="domain" description="NTF2-like N-terminal transpeptidase" evidence="3">
    <location>
        <begin position="34"/>
        <end position="135"/>
    </location>
</feature>
<dbReference type="GO" id="GO:0008658">
    <property type="term" value="F:penicillin binding"/>
    <property type="evidence" value="ECO:0007669"/>
    <property type="project" value="InterPro"/>
</dbReference>
<organism evidence="4 5">
    <name type="scientific">Nocardia terpenica</name>
    <dbReference type="NCBI Taxonomy" id="455432"/>
    <lineage>
        <taxon>Bacteria</taxon>
        <taxon>Bacillati</taxon>
        <taxon>Actinomycetota</taxon>
        <taxon>Actinomycetes</taxon>
        <taxon>Mycobacteriales</taxon>
        <taxon>Nocardiaceae</taxon>
        <taxon>Nocardia</taxon>
    </lineage>
</organism>
<dbReference type="PANTHER" id="PTHR30627:SF24">
    <property type="entry name" value="PENICILLIN-BINDING PROTEIN 4B"/>
    <property type="match status" value="1"/>
</dbReference>
<dbReference type="Pfam" id="PF05223">
    <property type="entry name" value="MecA_N"/>
    <property type="match status" value="1"/>
</dbReference>
<proteinExistence type="predicted"/>
<evidence type="ECO:0000313" key="4">
    <source>
        <dbReference type="EMBL" id="KZM73671.1"/>
    </source>
</evidence>
<dbReference type="InterPro" id="IPR001460">
    <property type="entry name" value="PCN-bd_Tpept"/>
</dbReference>
<sequence>MRTGTKLFALFATPALALAACSGDKAADRLNGTVHSFADALNRDDPTAAAAVTSDPAQAADTLGKLYDSLGKNVHFEVGKIDKSDSGATFALAATWKFGQDGKNQWTYTTTGAAAQSGDKWKIRWNPATVAPGLDVGPLSYGTASPTPPARVLDRTGAELLTQQVVTLVQVAPGADLGAVAALLNPIDPGITAASLESELAGAQGKPITAIRLRQADLDPIQGALAALPNVTLAPQTELLTTDKALTSPTLAGLSDLWQHNADAAAGWAVRARTADGTQRVGGQDAEPVADIATTLDIGMLRDAKAALAPIPTPAAMVVLQPSTGNVLAVAQNAPADAQGPIALTGLYPPGSTFKTVTVSAALQAGQVTPDTVVGCPGTENIEGRQIPNDNNFDLGRVPLHTAFAKSCNTTMGRLAVNLPPDGLTKAASQLGLGVDYTAPGMTTVTGKVPVADTPALRVEEGIGQGTVTASPFGMALAAAALARGSVPAPTIVAGKPGVADHNPDPLPPAVADQVKTMMRETITNGTATQLRDIPDMLGKTGTAEYIDDKHAHGWFVGIDGDLALAVFISDAGSSTPAVEAAGRFLRASK</sequence>
<evidence type="ECO:0000259" key="3">
    <source>
        <dbReference type="Pfam" id="PF05223"/>
    </source>
</evidence>
<dbReference type="EMBL" id="LWGR01000007">
    <property type="protein sequence ID" value="KZM73671.1"/>
    <property type="molecule type" value="Genomic_DNA"/>
</dbReference>
<dbReference type="SUPFAM" id="SSF56601">
    <property type="entry name" value="beta-lactamase/transpeptidase-like"/>
    <property type="match status" value="1"/>
</dbReference>
<dbReference type="PANTHER" id="PTHR30627">
    <property type="entry name" value="PEPTIDOGLYCAN D,D-TRANSPEPTIDASE"/>
    <property type="match status" value="1"/>
</dbReference>
<evidence type="ECO:0000256" key="1">
    <source>
        <dbReference type="SAM" id="SignalP"/>
    </source>
</evidence>
<keyword evidence="1" id="KW-0732">Signal</keyword>
<dbReference type="GO" id="GO:0046677">
    <property type="term" value="P:response to antibiotic"/>
    <property type="evidence" value="ECO:0007669"/>
    <property type="project" value="InterPro"/>
</dbReference>
<gene>
    <name evidence="4" type="ORF">AWN90_34380</name>
</gene>
<dbReference type="RefSeq" id="WP_067591479.1">
    <property type="nucleotide sequence ID" value="NZ_JABMCZ010000001.1"/>
</dbReference>
<comment type="caution">
    <text evidence="4">The sequence shown here is derived from an EMBL/GenBank/DDBJ whole genome shotgun (WGS) entry which is preliminary data.</text>
</comment>
<dbReference type="GO" id="GO:0071972">
    <property type="term" value="F:peptidoglycan L,D-transpeptidase activity"/>
    <property type="evidence" value="ECO:0007669"/>
    <property type="project" value="TreeGrafter"/>
</dbReference>
<dbReference type="InterPro" id="IPR007887">
    <property type="entry name" value="MecA_N"/>
</dbReference>
<protein>
    <submittedName>
        <fullName evidence="4">Penicillin-binding protein</fullName>
    </submittedName>
</protein>
<name>A0A164MUD0_9NOCA</name>
<dbReference type="STRING" id="455432.AWN90_34380"/>
<feature type="domain" description="Penicillin-binding protein transpeptidase" evidence="2">
    <location>
        <begin position="316"/>
        <end position="573"/>
    </location>
</feature>
<evidence type="ECO:0000259" key="2">
    <source>
        <dbReference type="Pfam" id="PF00905"/>
    </source>
</evidence>
<dbReference type="AlphaFoldDB" id="A0A164MUD0"/>
<feature type="signal peptide" evidence="1">
    <location>
        <begin position="1"/>
        <end position="19"/>
    </location>
</feature>
<dbReference type="Pfam" id="PF00905">
    <property type="entry name" value="Transpeptidase"/>
    <property type="match status" value="1"/>
</dbReference>
<dbReference type="Gene3D" id="3.40.710.10">
    <property type="entry name" value="DD-peptidase/beta-lactamase superfamily"/>
    <property type="match status" value="1"/>
</dbReference>
<dbReference type="PROSITE" id="PS51257">
    <property type="entry name" value="PROKAR_LIPOPROTEIN"/>
    <property type="match status" value="1"/>
</dbReference>
<reference evidence="4 5" key="1">
    <citation type="submission" date="2016-04" db="EMBL/GenBank/DDBJ databases">
        <authorList>
            <person name="Evans L.H."/>
            <person name="Alamgir A."/>
            <person name="Owens N."/>
            <person name="Weber N.D."/>
            <person name="Virtaneva K."/>
            <person name="Barbian K."/>
            <person name="Babar A."/>
            <person name="Rosenke K."/>
        </authorList>
    </citation>
    <scope>NUCLEOTIDE SEQUENCE [LARGE SCALE GENOMIC DNA]</scope>
    <source>
        <strain evidence="4 5">IFM 0406</strain>
    </source>
</reference>
<dbReference type="GO" id="GO:0005886">
    <property type="term" value="C:plasma membrane"/>
    <property type="evidence" value="ECO:0007669"/>
    <property type="project" value="TreeGrafter"/>
</dbReference>
<evidence type="ECO:0000313" key="5">
    <source>
        <dbReference type="Proteomes" id="UP000076512"/>
    </source>
</evidence>
<feature type="chain" id="PRO_5007851843" evidence="1">
    <location>
        <begin position="20"/>
        <end position="590"/>
    </location>
</feature>
<dbReference type="GO" id="GO:0071555">
    <property type="term" value="P:cell wall organization"/>
    <property type="evidence" value="ECO:0007669"/>
    <property type="project" value="TreeGrafter"/>
</dbReference>
<accession>A0A164MUD0</accession>
<dbReference type="InterPro" id="IPR012338">
    <property type="entry name" value="Beta-lactam/transpept-like"/>
</dbReference>
<dbReference type="Proteomes" id="UP000076512">
    <property type="component" value="Unassembled WGS sequence"/>
</dbReference>
<keyword evidence="5" id="KW-1185">Reference proteome</keyword>
<dbReference type="InterPro" id="IPR050515">
    <property type="entry name" value="Beta-lactam/transpept"/>
</dbReference>